<name>A0ABZ0PJA7_9PROT</name>
<evidence type="ECO:0000256" key="3">
    <source>
        <dbReference type="SAM" id="MobiDB-lite"/>
    </source>
</evidence>
<feature type="region of interest" description="Disordered" evidence="3">
    <location>
        <begin position="314"/>
        <end position="335"/>
    </location>
</feature>
<protein>
    <submittedName>
        <fullName evidence="6">Hpt domain-containing protein</fullName>
    </submittedName>
</protein>
<dbReference type="InterPro" id="IPR035965">
    <property type="entry name" value="PAS-like_dom_sf"/>
</dbReference>
<dbReference type="InterPro" id="IPR036641">
    <property type="entry name" value="HPT_dom_sf"/>
</dbReference>
<sequence length="448" mass="47326">MAPSGRALIHSLLHRSSIAFMLLVTTLLVASWLLIEDGTHGLRQAALAQATQASARAALAVKDELQPAEARLMQAQREGRPGPGVAMAVLPPDVTATLSGAEAGQLRFWPLPRGGGAPPEVLAFLVPAQPGAATPMLRIPVATLESLLAPPPGTALRLVTGLGTELAAAGTPGDVTASLWVREGALRVDASATPARMSLAVLLIPFFGLGTLGFIFRRHLQRTDRVELKLTALRGSLARHAAQLSVNEARMRLSQNERLAAERRQQSLVEAWPVPVALLDPEGKLSAWNESFEALLPPETLRRDLPSGMLTRHLDIRAPGKDNGRRGPGNRPRVRSISMADGSRLLEALPDAPAKGLDEARLLCREEMLALAPQLREAVRLGDGAAARRQAHAMRGLAANFGLSALVPVLQALETAAAAPQMAGLDSALAAFEGEFDAALRQLGSATA</sequence>
<keyword evidence="4" id="KW-1133">Transmembrane helix</keyword>
<proteinExistence type="predicted"/>
<keyword evidence="1" id="KW-0902">Two-component regulatory system</keyword>
<dbReference type="RefSeq" id="WP_318649705.1">
    <property type="nucleotide sequence ID" value="NZ_CP137852.1"/>
</dbReference>
<keyword evidence="7" id="KW-1185">Reference proteome</keyword>
<dbReference type="Gene3D" id="1.20.120.160">
    <property type="entry name" value="HPT domain"/>
    <property type="match status" value="1"/>
</dbReference>
<keyword evidence="4" id="KW-0472">Membrane</keyword>
<accession>A0ABZ0PJA7</accession>
<dbReference type="SUPFAM" id="SSF47226">
    <property type="entry name" value="Histidine-containing phosphotransfer domain, HPT domain"/>
    <property type="match status" value="1"/>
</dbReference>
<evidence type="ECO:0000256" key="2">
    <source>
        <dbReference type="PROSITE-ProRule" id="PRU00110"/>
    </source>
</evidence>
<evidence type="ECO:0000313" key="7">
    <source>
        <dbReference type="Proteomes" id="UP001305521"/>
    </source>
</evidence>
<feature type="compositionally biased region" description="Basic and acidic residues" evidence="3">
    <location>
        <begin position="314"/>
        <end position="325"/>
    </location>
</feature>
<dbReference type="SUPFAM" id="SSF55785">
    <property type="entry name" value="PYP-like sensor domain (PAS domain)"/>
    <property type="match status" value="1"/>
</dbReference>
<evidence type="ECO:0000313" key="6">
    <source>
        <dbReference type="EMBL" id="WPB85727.1"/>
    </source>
</evidence>
<evidence type="ECO:0000259" key="5">
    <source>
        <dbReference type="PROSITE" id="PS50894"/>
    </source>
</evidence>
<evidence type="ECO:0000256" key="1">
    <source>
        <dbReference type="ARBA" id="ARBA00023012"/>
    </source>
</evidence>
<dbReference type="EMBL" id="CP137852">
    <property type="protein sequence ID" value="WPB85727.1"/>
    <property type="molecule type" value="Genomic_DNA"/>
</dbReference>
<feature type="domain" description="HPt" evidence="5">
    <location>
        <begin position="353"/>
        <end position="448"/>
    </location>
</feature>
<keyword evidence="2" id="KW-0597">Phosphoprotein</keyword>
<dbReference type="PROSITE" id="PS50894">
    <property type="entry name" value="HPT"/>
    <property type="match status" value="1"/>
</dbReference>
<keyword evidence="4" id="KW-0812">Transmembrane</keyword>
<dbReference type="InterPro" id="IPR008207">
    <property type="entry name" value="Sig_transdc_His_kin_Hpt_dom"/>
</dbReference>
<feature type="transmembrane region" description="Helical" evidence="4">
    <location>
        <begin position="197"/>
        <end position="216"/>
    </location>
</feature>
<dbReference type="Pfam" id="PF01627">
    <property type="entry name" value="Hpt"/>
    <property type="match status" value="1"/>
</dbReference>
<dbReference type="Proteomes" id="UP001305521">
    <property type="component" value="Chromosome"/>
</dbReference>
<feature type="transmembrane region" description="Helical" evidence="4">
    <location>
        <begin position="12"/>
        <end position="35"/>
    </location>
</feature>
<organism evidence="6 7">
    <name type="scientific">Sediminicoccus rosea</name>
    <dbReference type="NCBI Taxonomy" id="1225128"/>
    <lineage>
        <taxon>Bacteria</taxon>
        <taxon>Pseudomonadati</taxon>
        <taxon>Pseudomonadota</taxon>
        <taxon>Alphaproteobacteria</taxon>
        <taxon>Acetobacterales</taxon>
        <taxon>Roseomonadaceae</taxon>
        <taxon>Sediminicoccus</taxon>
    </lineage>
</organism>
<reference evidence="6 7" key="1">
    <citation type="submission" date="2023-11" db="EMBL/GenBank/DDBJ databases">
        <title>Arctic aerobic anoxygenic photoheterotroph Sediminicoccus rosea KRV36 adapts its photosynthesis to long days of polar summer.</title>
        <authorList>
            <person name="Tomasch J."/>
            <person name="Kopejtka K."/>
            <person name="Bily T."/>
            <person name="Gardiner A.T."/>
            <person name="Gardian Z."/>
            <person name="Shivaramu S."/>
            <person name="Koblizek M."/>
            <person name="Engelhardt F."/>
            <person name="Kaftan D."/>
        </authorList>
    </citation>
    <scope>NUCLEOTIDE SEQUENCE [LARGE SCALE GENOMIC DNA]</scope>
    <source>
        <strain evidence="6 7">R-30</strain>
    </source>
</reference>
<gene>
    <name evidence="6" type="ORF">R9Z33_02355</name>
</gene>
<dbReference type="Gene3D" id="3.30.450.20">
    <property type="entry name" value="PAS domain"/>
    <property type="match status" value="1"/>
</dbReference>
<evidence type="ECO:0000256" key="4">
    <source>
        <dbReference type="SAM" id="Phobius"/>
    </source>
</evidence>
<feature type="modified residue" description="Phosphohistidine" evidence="2">
    <location>
        <position position="392"/>
    </location>
</feature>